<sequence length="101" mass="11273">MTDTLTLTDHDAIRDWAAARAGQPAMSDAAPALQDAQTVLRIVFGQHAYQDTDTGPDRPDGVTIIEWDDWFRIFDERGLALVVADEPPGSRSEWHELVRRG</sequence>
<evidence type="ECO:0000313" key="1">
    <source>
        <dbReference type="EMBL" id="MFD2259553.1"/>
    </source>
</evidence>
<comment type="caution">
    <text evidence="1">The sequence shown here is derived from an EMBL/GenBank/DDBJ whole genome shotgun (WGS) entry which is preliminary data.</text>
</comment>
<gene>
    <name evidence="1" type="ORF">ACFSMZ_07215</name>
</gene>
<keyword evidence="2" id="KW-1185">Reference proteome</keyword>
<reference evidence="2" key="1">
    <citation type="journal article" date="2019" name="Int. J. Syst. Evol. Microbiol.">
        <title>The Global Catalogue of Microorganisms (GCM) 10K type strain sequencing project: providing services to taxonomists for standard genome sequencing and annotation.</title>
        <authorList>
            <consortium name="The Broad Institute Genomics Platform"/>
            <consortium name="The Broad Institute Genome Sequencing Center for Infectious Disease"/>
            <person name="Wu L."/>
            <person name="Ma J."/>
        </authorList>
    </citation>
    <scope>NUCLEOTIDE SEQUENCE [LARGE SCALE GENOMIC DNA]</scope>
    <source>
        <strain evidence="2">KCTC 23707</strain>
    </source>
</reference>
<name>A0ABW5DEP6_9HYPH</name>
<proteinExistence type="predicted"/>
<dbReference type="RefSeq" id="WP_345099032.1">
    <property type="nucleotide sequence ID" value="NZ_BAABGS010000020.1"/>
</dbReference>
<dbReference type="Proteomes" id="UP001597373">
    <property type="component" value="Unassembled WGS sequence"/>
</dbReference>
<evidence type="ECO:0000313" key="2">
    <source>
        <dbReference type="Proteomes" id="UP001597373"/>
    </source>
</evidence>
<dbReference type="EMBL" id="JBHUIR010000021">
    <property type="protein sequence ID" value="MFD2259553.1"/>
    <property type="molecule type" value="Genomic_DNA"/>
</dbReference>
<protein>
    <submittedName>
        <fullName evidence="1">Uncharacterized protein</fullName>
    </submittedName>
</protein>
<accession>A0ABW5DEP6</accession>
<organism evidence="1 2">
    <name type="scientific">Chelativorans composti</name>
    <dbReference type="NCBI Taxonomy" id="768533"/>
    <lineage>
        <taxon>Bacteria</taxon>
        <taxon>Pseudomonadati</taxon>
        <taxon>Pseudomonadota</taxon>
        <taxon>Alphaproteobacteria</taxon>
        <taxon>Hyphomicrobiales</taxon>
        <taxon>Phyllobacteriaceae</taxon>
        <taxon>Chelativorans</taxon>
    </lineage>
</organism>